<evidence type="ECO:0000256" key="1">
    <source>
        <dbReference type="SAM" id="MobiDB-lite"/>
    </source>
</evidence>
<accession>A0ABU2DRU4</accession>
<dbReference type="Pfam" id="PF19786">
    <property type="entry name" value="DUF6270"/>
    <property type="match status" value="1"/>
</dbReference>
<comment type="caution">
    <text evidence="2">The sequence shown here is derived from an EMBL/GenBank/DDBJ whole genome shotgun (WGS) entry which is preliminary data.</text>
</comment>
<evidence type="ECO:0000313" key="2">
    <source>
        <dbReference type="EMBL" id="MDR8019091.1"/>
    </source>
</evidence>
<dbReference type="InterPro" id="IPR046237">
    <property type="entry name" value="DUF6270"/>
</dbReference>
<gene>
    <name evidence="2" type="ORF">RIL96_05875</name>
</gene>
<reference evidence="2 3" key="1">
    <citation type="submission" date="2023-09" db="EMBL/GenBank/DDBJ databases">
        <title>Description of three actinobacteria isolated from air of manufacturing shop in a pharmaceutical factory.</title>
        <authorList>
            <person name="Zhang D.-F."/>
        </authorList>
    </citation>
    <scope>NUCLEOTIDE SEQUENCE [LARGE SCALE GENOMIC DNA]</scope>
    <source>
        <strain evidence="2 3">LY-0111</strain>
    </source>
</reference>
<feature type="region of interest" description="Disordered" evidence="1">
    <location>
        <begin position="255"/>
        <end position="276"/>
    </location>
</feature>
<organism evidence="2 3">
    <name type="scientific">Nesterenkonia aerolata</name>
    <dbReference type="NCBI Taxonomy" id="3074079"/>
    <lineage>
        <taxon>Bacteria</taxon>
        <taxon>Bacillati</taxon>
        <taxon>Actinomycetota</taxon>
        <taxon>Actinomycetes</taxon>
        <taxon>Micrococcales</taxon>
        <taxon>Micrococcaceae</taxon>
        <taxon>Nesterenkonia</taxon>
    </lineage>
</organism>
<proteinExistence type="predicted"/>
<dbReference type="Proteomes" id="UP001251870">
    <property type="component" value="Unassembled WGS sequence"/>
</dbReference>
<dbReference type="EMBL" id="JAVKGR010000004">
    <property type="protein sequence ID" value="MDR8019091.1"/>
    <property type="molecule type" value="Genomic_DNA"/>
</dbReference>
<name>A0ABU2DRU4_9MICC</name>
<sequence length="276" mass="30236">MRTAIYGSCVSRDTAEFAGKDIIDVAAYIARQSLLSAGSDAGDRFPDDAQVSSPFQERMMRGDFAGNVIERLRELDGIDLLLWDLTDERHGVYLFDDGAVVTRSIDLINVPEALAAVENARHLPFGTDEHFERWSKQISTFIQTLRELGLLEKTVVLNIPWATTTVDGRPAPASMGTQPAQANKKYRRYVDLLRETGLGILEISAGEVRADPEHVWGLAPFHYSPAVYGEILLRLAEDFGALPKDAVKDAVKAVIAPDETAPDESTTSGESAKESS</sequence>
<keyword evidence="3" id="KW-1185">Reference proteome</keyword>
<dbReference type="RefSeq" id="WP_310548085.1">
    <property type="nucleotide sequence ID" value="NZ_JAVKGR010000004.1"/>
</dbReference>
<evidence type="ECO:0000313" key="3">
    <source>
        <dbReference type="Proteomes" id="UP001251870"/>
    </source>
</evidence>
<protein>
    <submittedName>
        <fullName evidence="2">DUF6270 domain-containing protein</fullName>
    </submittedName>
</protein>